<sequence>MIYPPVGIRSIAVNFPRVIRTNDYWRENYPDVVATAEQKSLSKVFSPADATPSNEFELEMAPYLKDPFRGTVERRILSPDESSLTLEYGAAKDAIAATQMSPEDIDLMIVASLWPENILPGNAAFLANQLGLRGAAWNLDSTCSNAMVALQNATALVRTGEYRNVLVVVSCTYSRFTDENDTLSWFFGDGAGAFVVAPLRSNQGILSTKIVNTSATCGTFYNELTTNAEGKPRMLIRAAKNTNRVLSETAVDYLRECCLGAMVAAGVTLNEIKFFAFNTPTAWYSRLCIEALGIDPERTINLYPHYANIGPMLPIANLYHGAQLGKIHENDLVLVYTIGSVSNAAATVMRWGNVALGSAPVTSTNLTVDTELRSKIVTQGSDR</sequence>
<dbReference type="SUPFAM" id="SSF53901">
    <property type="entry name" value="Thiolase-like"/>
    <property type="match status" value="1"/>
</dbReference>
<dbReference type="GO" id="GO:0004315">
    <property type="term" value="F:3-oxoacyl-[acyl-carrier-protein] synthase activity"/>
    <property type="evidence" value="ECO:0007669"/>
    <property type="project" value="InterPro"/>
</dbReference>
<dbReference type="GO" id="GO:0006633">
    <property type="term" value="P:fatty acid biosynthetic process"/>
    <property type="evidence" value="ECO:0007669"/>
    <property type="project" value="InterPro"/>
</dbReference>
<evidence type="ECO:0000259" key="3">
    <source>
        <dbReference type="Pfam" id="PF08541"/>
    </source>
</evidence>
<dbReference type="Pfam" id="PF08541">
    <property type="entry name" value="ACP_syn_III_C"/>
    <property type="match status" value="1"/>
</dbReference>
<dbReference type="Proteomes" id="UP000599391">
    <property type="component" value="Unassembled WGS sequence"/>
</dbReference>
<dbReference type="EMBL" id="JAECZB010000012">
    <property type="protein sequence ID" value="MBH8552288.1"/>
    <property type="molecule type" value="Genomic_DNA"/>
</dbReference>
<dbReference type="GO" id="GO:0044550">
    <property type="term" value="P:secondary metabolite biosynthetic process"/>
    <property type="evidence" value="ECO:0007669"/>
    <property type="project" value="TreeGrafter"/>
</dbReference>
<evidence type="ECO:0000256" key="2">
    <source>
        <dbReference type="ARBA" id="ARBA00023315"/>
    </source>
</evidence>
<dbReference type="RefSeq" id="WP_214438603.1">
    <property type="nucleotide sequence ID" value="NZ_JAECZB010000012.1"/>
</dbReference>
<reference evidence="5 6" key="1">
    <citation type="journal article" date="2021" name="Int. J. Syst. Evol. Microbiol.">
        <title>Amazonocrinis nigriterrae gen. nov., sp. nov., Atlanticothrix silvestris gen. nov., sp. nov. and Dendronalium phyllosphericum gen. nov., sp. nov., nostocacean cyanobacteria from Brazilian environments.</title>
        <authorList>
            <person name="Alvarenga D.O."/>
            <person name="Andreote A.P.D."/>
            <person name="Branco L.H.Z."/>
            <person name="Delbaje E."/>
            <person name="Cruz R.B."/>
            <person name="Varani A.M."/>
            <person name="Fiore M.F."/>
        </authorList>
    </citation>
    <scope>NUCLEOTIDE SEQUENCE [LARGE SCALE GENOMIC DNA]</scope>
    <source>
        <strain evidence="5 6">CENA357</strain>
    </source>
</reference>
<accession>A0A8J7HH68</accession>
<evidence type="ECO:0000256" key="1">
    <source>
        <dbReference type="ARBA" id="ARBA00022679"/>
    </source>
</evidence>
<dbReference type="PANTHER" id="PTHR34069:SF2">
    <property type="entry name" value="BETA-KETOACYL-[ACYL-CARRIER-PROTEIN] SYNTHASE III"/>
    <property type="match status" value="1"/>
</dbReference>
<name>A0A8J7HH68_9CYAN</name>
<keyword evidence="6" id="KW-1185">Reference proteome</keyword>
<dbReference type="AlphaFoldDB" id="A0A8J7HH68"/>
<evidence type="ECO:0000313" key="6">
    <source>
        <dbReference type="Proteomes" id="UP000599391"/>
    </source>
</evidence>
<proteinExistence type="predicted"/>
<comment type="caution">
    <text evidence="5">The sequence shown here is derived from an EMBL/GenBank/DDBJ whole genome shotgun (WGS) entry which is preliminary data.</text>
</comment>
<evidence type="ECO:0000313" key="5">
    <source>
        <dbReference type="EMBL" id="MBH8552288.1"/>
    </source>
</evidence>
<dbReference type="Pfam" id="PF08545">
    <property type="entry name" value="ACP_syn_III"/>
    <property type="match status" value="1"/>
</dbReference>
<gene>
    <name evidence="5" type="ORF">I8751_07855</name>
</gene>
<dbReference type="InterPro" id="IPR013751">
    <property type="entry name" value="ACP_syn_III_N"/>
</dbReference>
<dbReference type="Gene3D" id="3.40.47.10">
    <property type="match status" value="1"/>
</dbReference>
<keyword evidence="2" id="KW-0012">Acyltransferase</keyword>
<protein>
    <submittedName>
        <fullName evidence="5">3-oxoacyl-ACP synthase III family protein</fullName>
    </submittedName>
</protein>
<keyword evidence="1" id="KW-0808">Transferase</keyword>
<dbReference type="PANTHER" id="PTHR34069">
    <property type="entry name" value="3-OXOACYL-[ACYL-CARRIER-PROTEIN] SYNTHASE 3"/>
    <property type="match status" value="1"/>
</dbReference>
<evidence type="ECO:0000259" key="4">
    <source>
        <dbReference type="Pfam" id="PF08545"/>
    </source>
</evidence>
<feature type="domain" description="Beta-ketoacyl-[acyl-carrier-protein] synthase III N-terminal" evidence="4">
    <location>
        <begin position="140"/>
        <end position="210"/>
    </location>
</feature>
<dbReference type="InterPro" id="IPR013747">
    <property type="entry name" value="ACP_syn_III_C"/>
</dbReference>
<dbReference type="InterPro" id="IPR016039">
    <property type="entry name" value="Thiolase-like"/>
</dbReference>
<feature type="domain" description="Beta-ketoacyl-[acyl-carrier-protein] synthase III C-terminal" evidence="3">
    <location>
        <begin position="264"/>
        <end position="351"/>
    </location>
</feature>
<organism evidence="5 6">
    <name type="scientific">Atlanticothrix silvestris CENA357</name>
    <dbReference type="NCBI Taxonomy" id="1725252"/>
    <lineage>
        <taxon>Bacteria</taxon>
        <taxon>Bacillati</taxon>
        <taxon>Cyanobacteriota</taxon>
        <taxon>Cyanophyceae</taxon>
        <taxon>Nostocales</taxon>
        <taxon>Nodulariaceae</taxon>
        <taxon>Atlanticothrix</taxon>
        <taxon>Atlanticothrix silvestris</taxon>
    </lineage>
</organism>